<dbReference type="Proteomes" id="UP000324222">
    <property type="component" value="Unassembled WGS sequence"/>
</dbReference>
<dbReference type="AlphaFoldDB" id="A0A5B7E1Y8"/>
<keyword evidence="1" id="KW-0732">Signal</keyword>
<evidence type="ECO:0008006" key="4">
    <source>
        <dbReference type="Google" id="ProtNLM"/>
    </source>
</evidence>
<reference evidence="2 3" key="1">
    <citation type="submission" date="2019-05" db="EMBL/GenBank/DDBJ databases">
        <title>Another draft genome of Portunus trituberculatus and its Hox gene families provides insights of decapod evolution.</title>
        <authorList>
            <person name="Jeong J.-H."/>
            <person name="Song I."/>
            <person name="Kim S."/>
            <person name="Choi T."/>
            <person name="Kim D."/>
            <person name="Ryu S."/>
            <person name="Kim W."/>
        </authorList>
    </citation>
    <scope>NUCLEOTIDE SEQUENCE [LARGE SCALE GENOMIC DNA]</scope>
    <source>
        <tissue evidence="2">Muscle</tissue>
    </source>
</reference>
<keyword evidence="3" id="KW-1185">Reference proteome</keyword>
<gene>
    <name evidence="2" type="ORF">E2C01_020412</name>
</gene>
<protein>
    <recommendedName>
        <fullName evidence="4">Secreted protein</fullName>
    </recommendedName>
</protein>
<dbReference type="EMBL" id="VSRR010001714">
    <property type="protein sequence ID" value="MPC27243.1"/>
    <property type="molecule type" value="Genomic_DNA"/>
</dbReference>
<sequence>MSILTLRFFALAWDLEQMTSCFSMRSGAKLRPQILQLARPGTGLGWRGACWEGAAAVVYKISQLRIPWDTTQIETKEPL</sequence>
<accession>A0A5B7E1Y8</accession>
<evidence type="ECO:0000313" key="2">
    <source>
        <dbReference type="EMBL" id="MPC27243.1"/>
    </source>
</evidence>
<comment type="caution">
    <text evidence="2">The sequence shown here is derived from an EMBL/GenBank/DDBJ whole genome shotgun (WGS) entry which is preliminary data.</text>
</comment>
<feature type="chain" id="PRO_5022835914" description="Secreted protein" evidence="1">
    <location>
        <begin position="22"/>
        <end position="79"/>
    </location>
</feature>
<proteinExistence type="predicted"/>
<evidence type="ECO:0000256" key="1">
    <source>
        <dbReference type="SAM" id="SignalP"/>
    </source>
</evidence>
<name>A0A5B7E1Y8_PORTR</name>
<feature type="signal peptide" evidence="1">
    <location>
        <begin position="1"/>
        <end position="21"/>
    </location>
</feature>
<organism evidence="2 3">
    <name type="scientific">Portunus trituberculatus</name>
    <name type="common">Swimming crab</name>
    <name type="synonym">Neptunus trituberculatus</name>
    <dbReference type="NCBI Taxonomy" id="210409"/>
    <lineage>
        <taxon>Eukaryota</taxon>
        <taxon>Metazoa</taxon>
        <taxon>Ecdysozoa</taxon>
        <taxon>Arthropoda</taxon>
        <taxon>Crustacea</taxon>
        <taxon>Multicrustacea</taxon>
        <taxon>Malacostraca</taxon>
        <taxon>Eumalacostraca</taxon>
        <taxon>Eucarida</taxon>
        <taxon>Decapoda</taxon>
        <taxon>Pleocyemata</taxon>
        <taxon>Brachyura</taxon>
        <taxon>Eubrachyura</taxon>
        <taxon>Portunoidea</taxon>
        <taxon>Portunidae</taxon>
        <taxon>Portuninae</taxon>
        <taxon>Portunus</taxon>
    </lineage>
</organism>
<evidence type="ECO:0000313" key="3">
    <source>
        <dbReference type="Proteomes" id="UP000324222"/>
    </source>
</evidence>